<feature type="domain" description="NADPH-dependent FMN reductase-like" evidence="3">
    <location>
        <begin position="1"/>
        <end position="126"/>
    </location>
</feature>
<name>A0A1D2YWL3_9BACI</name>
<dbReference type="PANTHER" id="PTHR43278">
    <property type="entry name" value="NAD(P)H-DEPENDENT FMN-CONTAINING OXIDOREDUCTASE YWQN-RELATED"/>
    <property type="match status" value="1"/>
</dbReference>
<dbReference type="Pfam" id="PF03358">
    <property type="entry name" value="FMN_red"/>
    <property type="match status" value="1"/>
</dbReference>
<evidence type="ECO:0000259" key="3">
    <source>
        <dbReference type="Pfam" id="PF03358"/>
    </source>
</evidence>
<dbReference type="Gene3D" id="3.40.50.360">
    <property type="match status" value="1"/>
</dbReference>
<dbReference type="InterPro" id="IPR029039">
    <property type="entry name" value="Flavoprotein-like_sf"/>
</dbReference>
<evidence type="ECO:0000256" key="1">
    <source>
        <dbReference type="ARBA" id="ARBA00022630"/>
    </source>
</evidence>
<proteinExistence type="predicted"/>
<dbReference type="OrthoDB" id="9805976at2"/>
<evidence type="ECO:0000256" key="2">
    <source>
        <dbReference type="ARBA" id="ARBA00022643"/>
    </source>
</evidence>
<dbReference type="Proteomes" id="UP000243739">
    <property type="component" value="Unassembled WGS sequence"/>
</dbReference>
<accession>A0A1D2YWL3</accession>
<dbReference type="EMBL" id="MIJF01000010">
    <property type="protein sequence ID" value="OEG00003.1"/>
    <property type="molecule type" value="Genomic_DNA"/>
</dbReference>
<gene>
    <name evidence="4" type="ORF">BHF71_06950</name>
</gene>
<comment type="caution">
    <text evidence="4">The sequence shown here is derived from an EMBL/GenBank/DDBJ whole genome shotgun (WGS) entry which is preliminary data.</text>
</comment>
<keyword evidence="1" id="KW-0285">Flavoprotein</keyword>
<dbReference type="AlphaFoldDB" id="A0A1D2YWL3"/>
<keyword evidence="5" id="KW-1185">Reference proteome</keyword>
<organism evidence="4 5">
    <name type="scientific">Vulcanibacillus modesticaldus</name>
    <dbReference type="NCBI Taxonomy" id="337097"/>
    <lineage>
        <taxon>Bacteria</taxon>
        <taxon>Bacillati</taxon>
        <taxon>Bacillota</taxon>
        <taxon>Bacilli</taxon>
        <taxon>Bacillales</taxon>
        <taxon>Bacillaceae</taxon>
        <taxon>Vulcanibacillus</taxon>
    </lineage>
</organism>
<sequence>MKLLAIYGSSRKNGNTEALTKIVLQNLDKNSYNEIFLMDYQIKPIIDQRHTSTGFQRINDDYDNLAKELLNHDAILFATPLYWYGMSGQLKIFIDRFSQSIRSQEYDFKEEMKGKKIYLVIVGGESAPYTALPLVQQFQLICQFLELDFRGYIIGKGVKPLEVLEDEESILQAKQLGKKIKTDLFK</sequence>
<reference evidence="4 5" key="1">
    <citation type="submission" date="2016-09" db="EMBL/GenBank/DDBJ databases">
        <title>Draft genome sequence for the type strain of Vulcanibacillus modesticaldus BR, a strictly anaerobic, moderately thermophilic, and nitrate-reducing bacterium from deep sea-hydrothermal vents of the Mid-Atlantic Ridge.</title>
        <authorList>
            <person name="Abin C.A."/>
            <person name="Hollibaugh J.T."/>
        </authorList>
    </citation>
    <scope>NUCLEOTIDE SEQUENCE [LARGE SCALE GENOMIC DNA]</scope>
    <source>
        <strain evidence="4 5">BR</strain>
    </source>
</reference>
<protein>
    <submittedName>
        <fullName evidence="4">NAD(P)H-dependent oxidoreductase</fullName>
    </submittedName>
</protein>
<dbReference type="InterPro" id="IPR005025">
    <property type="entry name" value="FMN_Rdtase-like_dom"/>
</dbReference>
<evidence type="ECO:0000313" key="4">
    <source>
        <dbReference type="EMBL" id="OEG00003.1"/>
    </source>
</evidence>
<evidence type="ECO:0000313" key="5">
    <source>
        <dbReference type="Proteomes" id="UP000243739"/>
    </source>
</evidence>
<dbReference type="InterPro" id="IPR051796">
    <property type="entry name" value="ISF_SsuE-like"/>
</dbReference>
<dbReference type="STRING" id="337097.BHF71_06950"/>
<dbReference type="SUPFAM" id="SSF52218">
    <property type="entry name" value="Flavoproteins"/>
    <property type="match status" value="1"/>
</dbReference>
<keyword evidence="2" id="KW-0288">FMN</keyword>
<dbReference type="GO" id="GO:0016491">
    <property type="term" value="F:oxidoreductase activity"/>
    <property type="evidence" value="ECO:0007669"/>
    <property type="project" value="InterPro"/>
</dbReference>
<dbReference type="RefSeq" id="WP_069656143.1">
    <property type="nucleotide sequence ID" value="NZ_MIJF01000010.1"/>
</dbReference>
<dbReference type="PANTHER" id="PTHR43278:SF4">
    <property type="entry name" value="NAD(P)H-DEPENDENT FMN-CONTAINING OXIDOREDUCTASE YWQN-RELATED"/>
    <property type="match status" value="1"/>
</dbReference>